<proteinExistence type="predicted"/>
<evidence type="ECO:0008006" key="4">
    <source>
        <dbReference type="Google" id="ProtNLM"/>
    </source>
</evidence>
<keyword evidence="1" id="KW-0472">Membrane</keyword>
<feature type="non-terminal residue" evidence="2">
    <location>
        <position position="71"/>
    </location>
</feature>
<dbReference type="Proteomes" id="UP001432027">
    <property type="component" value="Unassembled WGS sequence"/>
</dbReference>
<evidence type="ECO:0000313" key="2">
    <source>
        <dbReference type="EMBL" id="GMS93364.1"/>
    </source>
</evidence>
<dbReference type="EMBL" id="BTSX01000004">
    <property type="protein sequence ID" value="GMS93364.1"/>
    <property type="molecule type" value="Genomic_DNA"/>
</dbReference>
<reference evidence="2" key="1">
    <citation type="submission" date="2023-10" db="EMBL/GenBank/DDBJ databases">
        <title>Genome assembly of Pristionchus species.</title>
        <authorList>
            <person name="Yoshida K."/>
            <person name="Sommer R.J."/>
        </authorList>
    </citation>
    <scope>NUCLEOTIDE SEQUENCE</scope>
    <source>
        <strain evidence="2">RS0144</strain>
    </source>
</reference>
<feature type="transmembrane region" description="Helical" evidence="1">
    <location>
        <begin position="6"/>
        <end position="30"/>
    </location>
</feature>
<keyword evidence="1" id="KW-1133">Transmembrane helix</keyword>
<protein>
    <recommendedName>
        <fullName evidence="4">PRA1 family protein</fullName>
    </recommendedName>
</protein>
<accession>A0AAV5TDH8</accession>
<feature type="non-terminal residue" evidence="2">
    <location>
        <position position="1"/>
    </location>
</feature>
<evidence type="ECO:0000256" key="1">
    <source>
        <dbReference type="SAM" id="Phobius"/>
    </source>
</evidence>
<gene>
    <name evidence="2" type="ORF">PENTCL1PPCAC_15539</name>
</gene>
<comment type="caution">
    <text evidence="2">The sequence shown here is derived from an EMBL/GenBank/DDBJ whole genome shotgun (WGS) entry which is preliminary data.</text>
</comment>
<keyword evidence="1" id="KW-0812">Transmembrane</keyword>
<keyword evidence="3" id="KW-1185">Reference proteome</keyword>
<organism evidence="2 3">
    <name type="scientific">Pristionchus entomophagus</name>
    <dbReference type="NCBI Taxonomy" id="358040"/>
    <lineage>
        <taxon>Eukaryota</taxon>
        <taxon>Metazoa</taxon>
        <taxon>Ecdysozoa</taxon>
        <taxon>Nematoda</taxon>
        <taxon>Chromadorea</taxon>
        <taxon>Rhabditida</taxon>
        <taxon>Rhabditina</taxon>
        <taxon>Diplogasteromorpha</taxon>
        <taxon>Diplogasteroidea</taxon>
        <taxon>Neodiplogasteridae</taxon>
        <taxon>Pristionchus</taxon>
    </lineage>
</organism>
<evidence type="ECO:0000313" key="3">
    <source>
        <dbReference type="Proteomes" id="UP001432027"/>
    </source>
</evidence>
<dbReference type="AlphaFoldDB" id="A0AAV5TDH8"/>
<sequence length="71" mass="8096">LQLKDFIVTALLCYMISVAFTGSMTPWLLFLPLTMILHCYFSVFTNQPCGVPSIHDYKKRIEDAMGEPLKP</sequence>
<name>A0AAV5TDH8_9BILA</name>